<dbReference type="InParanoid" id="J8ZV43"/>
<keyword evidence="1" id="KW-0472">Membrane</keyword>
<dbReference type="Proteomes" id="UP000003163">
    <property type="component" value="Unassembled WGS sequence"/>
</dbReference>
<feature type="transmembrane region" description="Helical" evidence="1">
    <location>
        <begin position="74"/>
        <end position="95"/>
    </location>
</feature>
<dbReference type="EMBL" id="AFBI03000035">
    <property type="protein sequence ID" value="EJW03538.1"/>
    <property type="molecule type" value="Genomic_DNA"/>
</dbReference>
<feature type="transmembrane region" description="Helical" evidence="1">
    <location>
        <begin position="34"/>
        <end position="54"/>
    </location>
</feature>
<dbReference type="AlphaFoldDB" id="J8ZV43"/>
<reference evidence="3" key="2">
    <citation type="submission" date="2015-07" db="EMBL/GenBank/DDBJ databases">
        <title>Contrasting host-pathogen interactions and genome evolution in two generalist and specialist microsporidian pathogens of mosquitoes.</title>
        <authorList>
            <consortium name="The Broad Institute Genomics Platform"/>
            <consortium name="The Broad Institute Genome Sequencing Center for Infectious Disease"/>
            <person name="Cuomo C.A."/>
            <person name="Sanscrainte N.D."/>
            <person name="Goldberg J.M."/>
            <person name="Heiman D."/>
            <person name="Young S."/>
            <person name="Zeng Q."/>
            <person name="Becnel J.J."/>
            <person name="Birren B.W."/>
        </authorList>
    </citation>
    <scope>NUCLEOTIDE SEQUENCE [LARGE SCALE GENOMIC DNA]</scope>
    <source>
        <strain evidence="3">USNM 41457</strain>
    </source>
</reference>
<protein>
    <recommendedName>
        <fullName evidence="4">Transmembrane protein</fullName>
    </recommendedName>
</protein>
<keyword evidence="3" id="KW-1185">Reference proteome</keyword>
<gene>
    <name evidence="2" type="ORF">EDEG_02122</name>
</gene>
<evidence type="ECO:0000256" key="1">
    <source>
        <dbReference type="SAM" id="Phobius"/>
    </source>
</evidence>
<dbReference type="HOGENOM" id="CLU_2133475_0_0_1"/>
<comment type="caution">
    <text evidence="2">The sequence shown here is derived from an EMBL/GenBank/DDBJ whole genome shotgun (WGS) entry which is preliminary data.</text>
</comment>
<sequence>MYNRENLKSTRFKIIEIRIQIYLYIFNCDKSHKILLLIWLFFFFFYILRLIKYFKNLNYNNCSRTIYPENQLQFTIYYNICSMLLQAIYSSFLLIKKNCSLMRCLEAFQKITF</sequence>
<keyword evidence="1" id="KW-0812">Transmembrane</keyword>
<accession>J8ZV43</accession>
<evidence type="ECO:0000313" key="3">
    <source>
        <dbReference type="Proteomes" id="UP000003163"/>
    </source>
</evidence>
<evidence type="ECO:0008006" key="4">
    <source>
        <dbReference type="Google" id="ProtNLM"/>
    </source>
</evidence>
<keyword evidence="1" id="KW-1133">Transmembrane helix</keyword>
<dbReference type="VEuPathDB" id="MicrosporidiaDB:EDEG_02122"/>
<proteinExistence type="predicted"/>
<name>J8ZV43_EDHAE</name>
<reference evidence="2 3" key="1">
    <citation type="submission" date="2011-08" db="EMBL/GenBank/DDBJ databases">
        <authorList>
            <person name="Liu Z.J."/>
            <person name="Shi F.L."/>
            <person name="Lu J.Q."/>
            <person name="Li M."/>
            <person name="Wang Z.L."/>
        </authorList>
    </citation>
    <scope>NUCLEOTIDE SEQUENCE [LARGE SCALE GENOMIC DNA]</scope>
    <source>
        <strain evidence="2 3">USNM 41457</strain>
    </source>
</reference>
<evidence type="ECO:0000313" key="2">
    <source>
        <dbReference type="EMBL" id="EJW03538.1"/>
    </source>
</evidence>
<organism evidence="2 3">
    <name type="scientific">Edhazardia aedis (strain USNM 41457)</name>
    <name type="common">Microsporidian parasite</name>
    <dbReference type="NCBI Taxonomy" id="1003232"/>
    <lineage>
        <taxon>Eukaryota</taxon>
        <taxon>Fungi</taxon>
        <taxon>Fungi incertae sedis</taxon>
        <taxon>Microsporidia</taxon>
        <taxon>Edhazardia</taxon>
    </lineage>
</organism>